<dbReference type="GO" id="GO:0050568">
    <property type="term" value="F:protein-glutamine glutaminase activity"/>
    <property type="evidence" value="ECO:0007669"/>
    <property type="project" value="UniProtKB-EC"/>
</dbReference>
<keyword evidence="1" id="KW-0597">Phosphoprotein</keyword>
<dbReference type="Proteomes" id="UP000679725">
    <property type="component" value="Unassembled WGS sequence"/>
</dbReference>
<dbReference type="SUPFAM" id="SSF52172">
    <property type="entry name" value="CheY-like"/>
    <property type="match status" value="1"/>
</dbReference>
<keyword evidence="4" id="KW-1185">Reference proteome</keyword>
<accession>A0ABM8UW82</accession>
<dbReference type="RefSeq" id="WP_215235776.1">
    <property type="nucleotide sequence ID" value="NZ_CAJRAU010000007.1"/>
</dbReference>
<dbReference type="InterPro" id="IPR011006">
    <property type="entry name" value="CheY-like_superfamily"/>
</dbReference>
<proteinExistence type="predicted"/>
<evidence type="ECO:0000313" key="3">
    <source>
        <dbReference type="EMBL" id="CAG5072976.1"/>
    </source>
</evidence>
<dbReference type="PANTHER" id="PTHR45526:SF1">
    <property type="entry name" value="TRANSCRIPTIONAL REGULATORY PROTEIN DCUR-RELATED"/>
    <property type="match status" value="1"/>
</dbReference>
<dbReference type="EMBL" id="CAJRAU010000007">
    <property type="protein sequence ID" value="CAG5072976.1"/>
    <property type="molecule type" value="Genomic_DNA"/>
</dbReference>
<dbReference type="SMART" id="SM00448">
    <property type="entry name" value="REC"/>
    <property type="match status" value="1"/>
</dbReference>
<dbReference type="Gene3D" id="3.40.50.2300">
    <property type="match status" value="1"/>
</dbReference>
<sequence>MNSNTTRKISCLIIDDEEPAHEVLKFLIAKIPWLVCVGSCYNAVEALEVIPDSKPDILFLDVNMPELTGLDLLSIVKAPNSHVIMTTAYSQYAVDGFTFDVTAFLLKPIGFDRFLKAVTKVRGLVTGNNLPDEKTLATAAEEMSGSQPVQTDQALAARPMLQPINDWRDENAVQEEYMWIWAEKNRMGGR</sequence>
<dbReference type="EC" id="3.5.1.44" evidence="3"/>
<comment type="caution">
    <text evidence="3">The sequence shown here is derived from an EMBL/GenBank/DDBJ whole genome shotgun (WGS) entry which is preliminary data.</text>
</comment>
<name>A0ABM8UW82_9BACT</name>
<reference evidence="3 4" key="1">
    <citation type="submission" date="2021-04" db="EMBL/GenBank/DDBJ databases">
        <authorList>
            <person name="Rodrigo-Torres L."/>
            <person name="Arahal R. D."/>
            <person name="Lucena T."/>
        </authorList>
    </citation>
    <scope>NUCLEOTIDE SEQUENCE [LARGE SCALE GENOMIC DNA]</scope>
    <source>
        <strain evidence="3 4">CECT 9623</strain>
    </source>
</reference>
<gene>
    <name evidence="3" type="primary">cheB_9</name>
    <name evidence="3" type="ORF">DYBT9623_04509</name>
</gene>
<keyword evidence="3" id="KW-0378">Hydrolase</keyword>
<dbReference type="Pfam" id="PF00072">
    <property type="entry name" value="Response_reg"/>
    <property type="match status" value="1"/>
</dbReference>
<organism evidence="3 4">
    <name type="scientific">Dyadobacter linearis</name>
    <dbReference type="NCBI Taxonomy" id="2823330"/>
    <lineage>
        <taxon>Bacteria</taxon>
        <taxon>Pseudomonadati</taxon>
        <taxon>Bacteroidota</taxon>
        <taxon>Cytophagia</taxon>
        <taxon>Cytophagales</taxon>
        <taxon>Spirosomataceae</taxon>
        <taxon>Dyadobacter</taxon>
    </lineage>
</organism>
<dbReference type="InterPro" id="IPR051271">
    <property type="entry name" value="2C-system_Tx_regulators"/>
</dbReference>
<feature type="modified residue" description="4-aspartylphosphate" evidence="1">
    <location>
        <position position="61"/>
    </location>
</feature>
<evidence type="ECO:0000259" key="2">
    <source>
        <dbReference type="PROSITE" id="PS50110"/>
    </source>
</evidence>
<dbReference type="InterPro" id="IPR001789">
    <property type="entry name" value="Sig_transdc_resp-reg_receiver"/>
</dbReference>
<evidence type="ECO:0000256" key="1">
    <source>
        <dbReference type="PROSITE-ProRule" id="PRU00169"/>
    </source>
</evidence>
<protein>
    <submittedName>
        <fullName evidence="3">Protein-glutamate methylesterase/protein-glutamine glutaminase</fullName>
        <ecNumber evidence="3">3.5.1.44</ecNumber>
    </submittedName>
</protein>
<evidence type="ECO:0000313" key="4">
    <source>
        <dbReference type="Proteomes" id="UP000679725"/>
    </source>
</evidence>
<feature type="domain" description="Response regulatory" evidence="2">
    <location>
        <begin position="10"/>
        <end position="122"/>
    </location>
</feature>
<dbReference type="PROSITE" id="PS50110">
    <property type="entry name" value="RESPONSE_REGULATORY"/>
    <property type="match status" value="1"/>
</dbReference>
<dbReference type="PANTHER" id="PTHR45526">
    <property type="entry name" value="TRANSCRIPTIONAL REGULATORY PROTEIN DPIA"/>
    <property type="match status" value="1"/>
</dbReference>